<feature type="region of interest" description="Disordered" evidence="1">
    <location>
        <begin position="319"/>
        <end position="430"/>
    </location>
</feature>
<feature type="compositionally biased region" description="Pro residues" evidence="1">
    <location>
        <begin position="405"/>
        <end position="417"/>
    </location>
</feature>
<gene>
    <name evidence="3" type="ORF">DXG03_002469</name>
</gene>
<dbReference type="AlphaFoldDB" id="A0A9P7KC89"/>
<feature type="region of interest" description="Disordered" evidence="1">
    <location>
        <begin position="437"/>
        <end position="456"/>
    </location>
</feature>
<feature type="transmembrane region" description="Helical" evidence="2">
    <location>
        <begin position="134"/>
        <end position="153"/>
    </location>
</feature>
<evidence type="ECO:0000313" key="4">
    <source>
        <dbReference type="Proteomes" id="UP000775547"/>
    </source>
</evidence>
<feature type="transmembrane region" description="Helical" evidence="2">
    <location>
        <begin position="24"/>
        <end position="49"/>
    </location>
</feature>
<dbReference type="OrthoDB" id="3235847at2759"/>
<evidence type="ECO:0000313" key="3">
    <source>
        <dbReference type="EMBL" id="KAG5642631.1"/>
    </source>
</evidence>
<comment type="caution">
    <text evidence="3">The sequence shown here is derived from an EMBL/GenBank/DDBJ whole genome shotgun (WGS) entry which is preliminary data.</text>
</comment>
<dbReference type="Proteomes" id="UP000775547">
    <property type="component" value="Unassembled WGS sequence"/>
</dbReference>
<feature type="transmembrane region" description="Helical" evidence="2">
    <location>
        <begin position="223"/>
        <end position="242"/>
    </location>
</feature>
<organism evidence="3 4">
    <name type="scientific">Asterophora parasitica</name>
    <dbReference type="NCBI Taxonomy" id="117018"/>
    <lineage>
        <taxon>Eukaryota</taxon>
        <taxon>Fungi</taxon>
        <taxon>Dikarya</taxon>
        <taxon>Basidiomycota</taxon>
        <taxon>Agaricomycotina</taxon>
        <taxon>Agaricomycetes</taxon>
        <taxon>Agaricomycetidae</taxon>
        <taxon>Agaricales</taxon>
        <taxon>Tricholomatineae</taxon>
        <taxon>Lyophyllaceae</taxon>
        <taxon>Asterophora</taxon>
    </lineage>
</organism>
<feature type="transmembrane region" description="Helical" evidence="2">
    <location>
        <begin position="100"/>
        <end position="122"/>
    </location>
</feature>
<keyword evidence="2" id="KW-0472">Membrane</keyword>
<reference evidence="3" key="2">
    <citation type="submission" date="2021-10" db="EMBL/GenBank/DDBJ databases">
        <title>Phylogenomics reveals ancestral predisposition of the termite-cultivated fungus Termitomyces towards a domesticated lifestyle.</title>
        <authorList>
            <person name="Auxier B."/>
            <person name="Grum-Grzhimaylo A."/>
            <person name="Cardenas M.E."/>
            <person name="Lodge J.D."/>
            <person name="Laessoe T."/>
            <person name="Pedersen O."/>
            <person name="Smith M.E."/>
            <person name="Kuyper T.W."/>
            <person name="Franco-Molano E.A."/>
            <person name="Baroni T.J."/>
            <person name="Aanen D.K."/>
        </authorList>
    </citation>
    <scope>NUCLEOTIDE SEQUENCE</scope>
    <source>
        <strain evidence="3">AP01</strain>
        <tissue evidence="3">Mycelium</tissue>
    </source>
</reference>
<protein>
    <submittedName>
        <fullName evidence="3">Uncharacterized protein</fullName>
    </submittedName>
</protein>
<evidence type="ECO:0000256" key="2">
    <source>
        <dbReference type="SAM" id="Phobius"/>
    </source>
</evidence>
<dbReference type="EMBL" id="JABCKV010000170">
    <property type="protein sequence ID" value="KAG5642631.1"/>
    <property type="molecule type" value="Genomic_DNA"/>
</dbReference>
<evidence type="ECO:0000256" key="1">
    <source>
        <dbReference type="SAM" id="MobiDB-lite"/>
    </source>
</evidence>
<keyword evidence="4" id="KW-1185">Reference proteome</keyword>
<keyword evidence="2" id="KW-1133">Transmembrane helix</keyword>
<reference evidence="3" key="1">
    <citation type="submission" date="2020-07" db="EMBL/GenBank/DDBJ databases">
        <authorList>
            <person name="Nieuwenhuis M."/>
            <person name="Van De Peppel L.J.J."/>
        </authorList>
    </citation>
    <scope>NUCLEOTIDE SEQUENCE</scope>
    <source>
        <strain evidence="3">AP01</strain>
        <tissue evidence="3">Mycelium</tissue>
    </source>
</reference>
<feature type="transmembrane region" description="Helical" evidence="2">
    <location>
        <begin position="183"/>
        <end position="203"/>
    </location>
</feature>
<feature type="compositionally biased region" description="Low complexity" evidence="1">
    <location>
        <begin position="337"/>
        <end position="359"/>
    </location>
</feature>
<accession>A0A9P7KC89</accession>
<keyword evidence="2" id="KW-0812">Transmembrane</keyword>
<proteinExistence type="predicted"/>
<name>A0A9P7KC89_9AGAR</name>
<feature type="transmembrane region" description="Helical" evidence="2">
    <location>
        <begin position="70"/>
        <end position="94"/>
    </location>
</feature>
<feature type="compositionally biased region" description="Basic and acidic residues" evidence="1">
    <location>
        <begin position="444"/>
        <end position="456"/>
    </location>
</feature>
<feature type="region of interest" description="Disordered" evidence="1">
    <location>
        <begin position="287"/>
        <end position="307"/>
    </location>
</feature>
<sequence length="456" mass="48137">MSAPGPPNVAEIPLPPGFTLEQFFAFQSSLVSISITAAIAFGVIGWDYFYLLPDEYKFYIGAKKAAWKTLAPYSFLRCAGVVSILAAMCISSIQSDYCQIGFTVSRTAAVIVVATSGIAFGYRLMSVWGPQRCRIITSLIAGTYLLMVGTWIASASQYRATNGAPTPFGSNCRLTPFDFWAPLSQGASALFNVTVLVLLFLGLLEQRSSGKPNISHPVYQESLTNVAIATAADIAVLIVLALGPEYQLAKQIVLPFSTLITATMGARVFLAHLSAVSSGGVRQPAFQDAAKVAHPPPKAPGKTADKDVYGIGTAAPFASPRSLSDEKGTPSISESYTSFPSPTPTFATVPSATSAASSPQLSYKAPPPRGQSPGSPQTLPPGITIAPAPAPAARKFPHNAYTTFPSPPPSPAPPPQVVLPRESTSIDSVTPLLKTRFGRLGRKQSTEDELPKSGWV</sequence>